<evidence type="ECO:0000313" key="2">
    <source>
        <dbReference type="Proteomes" id="UP001606300"/>
    </source>
</evidence>
<accession>A0ABW7EGY0</accession>
<comment type="caution">
    <text evidence="1">The sequence shown here is derived from an EMBL/GenBank/DDBJ whole genome shotgun (WGS) entry which is preliminary data.</text>
</comment>
<name>A0ABW7EGY0_9BURK</name>
<dbReference type="Pfam" id="PF13376">
    <property type="entry name" value="OmdA"/>
    <property type="match status" value="1"/>
</dbReference>
<keyword evidence="2" id="KW-1185">Reference proteome</keyword>
<dbReference type="Proteomes" id="UP001606300">
    <property type="component" value="Unassembled WGS sequence"/>
</dbReference>
<evidence type="ECO:0000313" key="1">
    <source>
        <dbReference type="EMBL" id="MFG6412707.1"/>
    </source>
</evidence>
<dbReference type="RefSeq" id="WP_394468805.1">
    <property type="nucleotide sequence ID" value="NZ_JBIGHY010000001.1"/>
</dbReference>
<proteinExistence type="predicted"/>
<protein>
    <submittedName>
        <fullName evidence="1">YdeI/OmpD-associated family protein</fullName>
    </submittedName>
</protein>
<gene>
    <name evidence="1" type="ORF">ACG02S_02225</name>
</gene>
<reference evidence="1 2" key="1">
    <citation type="submission" date="2024-09" db="EMBL/GenBank/DDBJ databases">
        <title>Novel species of the genus Pelomonas and Roseateles isolated from streams.</title>
        <authorList>
            <person name="Lu H."/>
        </authorList>
    </citation>
    <scope>NUCLEOTIDE SEQUENCE [LARGE SCALE GENOMIC DNA]</scope>
    <source>
        <strain evidence="1 2">DC23W</strain>
    </source>
</reference>
<sequence length="71" mass="7799">MPTNSRRRLICRAASLKPSSAIGGPGSSSRPHPPGYRKLVLHWVTSAKKDETRASRFARLVLACTDGVRLR</sequence>
<dbReference type="EMBL" id="JBIGHY010000001">
    <property type="protein sequence ID" value="MFG6412707.1"/>
    <property type="molecule type" value="Genomic_DNA"/>
</dbReference>
<organism evidence="1 2">
    <name type="scientific">Pelomonas dachongensis</name>
    <dbReference type="NCBI Taxonomy" id="3299029"/>
    <lineage>
        <taxon>Bacteria</taxon>
        <taxon>Pseudomonadati</taxon>
        <taxon>Pseudomonadota</taxon>
        <taxon>Betaproteobacteria</taxon>
        <taxon>Burkholderiales</taxon>
        <taxon>Sphaerotilaceae</taxon>
        <taxon>Roseateles</taxon>
    </lineage>
</organism>